<comment type="subunit">
    <text evidence="8">Monomer. Found in a nuclear export complex with RanGTP, exportin and pre-miRNA.</text>
</comment>
<evidence type="ECO:0000256" key="2">
    <source>
        <dbReference type="ARBA" id="ARBA00008028"/>
    </source>
</evidence>
<comment type="function">
    <text evidence="9">GTP-binding protein involved in nucleocytoplasmic transport. Required for the import of protein into the nucleus and also for RNA export. Involved in chromatin condensation and control of cell cycle.</text>
</comment>
<evidence type="ECO:0000313" key="11">
    <source>
        <dbReference type="Proteomes" id="UP001295684"/>
    </source>
</evidence>
<keyword evidence="6 9" id="KW-0342">GTP-binding</keyword>
<dbReference type="InterPro" id="IPR005225">
    <property type="entry name" value="Small_GTP-bd"/>
</dbReference>
<dbReference type="SUPFAM" id="SSF52540">
    <property type="entry name" value="P-loop containing nucleoside triphosphate hydrolases"/>
    <property type="match status" value="1"/>
</dbReference>
<sequence length="212" mass="24421">MKGRVIPEYKIVVVGDSATGKTSFIKRHLTGEFDKSYKATVGYEIHPIPFYTSSGDIKLTVWDTAGQESFGKLRDSYFLGANGAIIMFDICCRITYQNVGKWYKDLTRVCPNAYLVLCGNKVDAKERKVKPKHIIFHRKYNIQYYDISAKTYYQYEKPFLYLLRRLTNKTDLYLEEQPSLAPPETEMDTVHIESLAQELGEADTTDLPDSER</sequence>
<dbReference type="SMART" id="SM00175">
    <property type="entry name" value="RAB"/>
    <property type="match status" value="1"/>
</dbReference>
<dbReference type="PROSITE" id="PS51421">
    <property type="entry name" value="RAS"/>
    <property type="match status" value="1"/>
</dbReference>
<dbReference type="InterPro" id="IPR027417">
    <property type="entry name" value="P-loop_NTPase"/>
</dbReference>
<dbReference type="SMART" id="SM00173">
    <property type="entry name" value="RAS"/>
    <property type="match status" value="1"/>
</dbReference>
<accession>A0AAD1XXS9</accession>
<keyword evidence="5 9" id="KW-0653">Protein transport</keyword>
<dbReference type="PRINTS" id="PR00627">
    <property type="entry name" value="GTPRANTC4"/>
</dbReference>
<dbReference type="GO" id="GO:0003924">
    <property type="term" value="F:GTPase activity"/>
    <property type="evidence" value="ECO:0007669"/>
    <property type="project" value="InterPro"/>
</dbReference>
<reference evidence="10" key="1">
    <citation type="submission" date="2023-07" db="EMBL/GenBank/DDBJ databases">
        <authorList>
            <consortium name="AG Swart"/>
            <person name="Singh M."/>
            <person name="Singh A."/>
            <person name="Seah K."/>
            <person name="Emmerich C."/>
        </authorList>
    </citation>
    <scope>NUCLEOTIDE SEQUENCE</scope>
    <source>
        <strain evidence="10">DP1</strain>
    </source>
</reference>
<dbReference type="InterPro" id="IPR001806">
    <property type="entry name" value="Small_GTPase"/>
</dbReference>
<evidence type="ECO:0000256" key="7">
    <source>
        <dbReference type="ARBA" id="ARBA00023242"/>
    </source>
</evidence>
<organism evidence="10 11">
    <name type="scientific">Euplotes crassus</name>
    <dbReference type="NCBI Taxonomy" id="5936"/>
    <lineage>
        <taxon>Eukaryota</taxon>
        <taxon>Sar</taxon>
        <taxon>Alveolata</taxon>
        <taxon>Ciliophora</taxon>
        <taxon>Intramacronucleata</taxon>
        <taxon>Spirotrichea</taxon>
        <taxon>Hypotrichia</taxon>
        <taxon>Euplotida</taxon>
        <taxon>Euplotidae</taxon>
        <taxon>Moneuplotes</taxon>
    </lineage>
</organism>
<dbReference type="GO" id="GO:0006606">
    <property type="term" value="P:protein import into nucleus"/>
    <property type="evidence" value="ECO:0007669"/>
    <property type="project" value="TreeGrafter"/>
</dbReference>
<evidence type="ECO:0000313" key="10">
    <source>
        <dbReference type="EMBL" id="CAI2380536.1"/>
    </source>
</evidence>
<keyword evidence="3 9" id="KW-0813">Transport</keyword>
<dbReference type="PROSITE" id="PS51419">
    <property type="entry name" value="RAB"/>
    <property type="match status" value="1"/>
</dbReference>
<dbReference type="GO" id="GO:0005634">
    <property type="term" value="C:nucleus"/>
    <property type="evidence" value="ECO:0007669"/>
    <property type="project" value="UniProtKB-SubCell"/>
</dbReference>
<evidence type="ECO:0000256" key="9">
    <source>
        <dbReference type="RuleBase" id="RU363057"/>
    </source>
</evidence>
<comment type="caution">
    <text evidence="10">The sequence shown here is derived from an EMBL/GenBank/DDBJ whole genome shotgun (WGS) entry which is preliminary data.</text>
</comment>
<dbReference type="SMART" id="SM00174">
    <property type="entry name" value="RHO"/>
    <property type="match status" value="1"/>
</dbReference>
<dbReference type="Pfam" id="PF00071">
    <property type="entry name" value="Ras"/>
    <property type="match status" value="1"/>
</dbReference>
<keyword evidence="7 9" id="KW-0539">Nucleus</keyword>
<dbReference type="GO" id="GO:0000054">
    <property type="term" value="P:ribosomal subunit export from nucleus"/>
    <property type="evidence" value="ECO:0007669"/>
    <property type="project" value="TreeGrafter"/>
</dbReference>
<comment type="similarity">
    <text evidence="2 9">Belongs to the small GTPase superfamily. Ran family.</text>
</comment>
<dbReference type="GO" id="GO:0005525">
    <property type="term" value="F:GTP binding"/>
    <property type="evidence" value="ECO:0007669"/>
    <property type="project" value="UniProtKB-KW"/>
</dbReference>
<evidence type="ECO:0000256" key="8">
    <source>
        <dbReference type="ARBA" id="ARBA00065175"/>
    </source>
</evidence>
<name>A0AAD1XXS9_EUPCR</name>
<dbReference type="FunFam" id="3.40.50.300:FF:000369">
    <property type="entry name" value="GTP-binding nuclear protein"/>
    <property type="match status" value="1"/>
</dbReference>
<keyword evidence="11" id="KW-1185">Reference proteome</keyword>
<evidence type="ECO:0000256" key="4">
    <source>
        <dbReference type="ARBA" id="ARBA00022741"/>
    </source>
</evidence>
<evidence type="ECO:0000256" key="1">
    <source>
        <dbReference type="ARBA" id="ARBA00004123"/>
    </source>
</evidence>
<comment type="subcellular location">
    <subcellularLocation>
        <location evidence="1 9">Nucleus</location>
    </subcellularLocation>
</comment>
<dbReference type="PANTHER" id="PTHR24071">
    <property type="entry name" value="RAN GTPASE"/>
    <property type="match status" value="1"/>
</dbReference>
<dbReference type="PROSITE" id="PS51418">
    <property type="entry name" value="RAN"/>
    <property type="match status" value="1"/>
</dbReference>
<evidence type="ECO:0000256" key="3">
    <source>
        <dbReference type="ARBA" id="ARBA00022448"/>
    </source>
</evidence>
<dbReference type="Gene3D" id="3.40.50.300">
    <property type="entry name" value="P-loop containing nucleotide triphosphate hydrolases"/>
    <property type="match status" value="1"/>
</dbReference>
<proteinExistence type="inferred from homology"/>
<dbReference type="Proteomes" id="UP001295684">
    <property type="component" value="Unassembled WGS sequence"/>
</dbReference>
<keyword evidence="4 9" id="KW-0547">Nucleotide-binding</keyword>
<evidence type="ECO:0000256" key="5">
    <source>
        <dbReference type="ARBA" id="ARBA00022927"/>
    </source>
</evidence>
<evidence type="ECO:0000256" key="6">
    <source>
        <dbReference type="ARBA" id="ARBA00023134"/>
    </source>
</evidence>
<gene>
    <name evidence="10" type="ORF">ECRASSUSDP1_LOCUS21972</name>
</gene>
<dbReference type="SMART" id="SM00176">
    <property type="entry name" value="RAN"/>
    <property type="match status" value="1"/>
</dbReference>
<dbReference type="AlphaFoldDB" id="A0AAD1XXS9"/>
<dbReference type="EMBL" id="CAMPGE010022497">
    <property type="protein sequence ID" value="CAI2380536.1"/>
    <property type="molecule type" value="Genomic_DNA"/>
</dbReference>
<dbReference type="InterPro" id="IPR002041">
    <property type="entry name" value="Ran_GTPase"/>
</dbReference>
<dbReference type="GO" id="GO:0005737">
    <property type="term" value="C:cytoplasm"/>
    <property type="evidence" value="ECO:0007669"/>
    <property type="project" value="TreeGrafter"/>
</dbReference>
<dbReference type="NCBIfam" id="TIGR00231">
    <property type="entry name" value="small_GTP"/>
    <property type="match status" value="1"/>
</dbReference>
<dbReference type="CDD" id="cd00877">
    <property type="entry name" value="Ran"/>
    <property type="match status" value="1"/>
</dbReference>
<dbReference type="PANTHER" id="PTHR24071:SF0">
    <property type="entry name" value="GTP-BINDING NUCLEAR PROTEIN RAN"/>
    <property type="match status" value="1"/>
</dbReference>
<protein>
    <recommendedName>
        <fullName evidence="9">GTP-binding nuclear protein</fullName>
    </recommendedName>
</protein>